<comment type="caution">
    <text evidence="1">The sequence shown here is derived from an EMBL/GenBank/DDBJ whole genome shotgun (WGS) entry which is preliminary data.</text>
</comment>
<evidence type="ECO:0000313" key="1">
    <source>
        <dbReference type="EMBL" id="KAJ7301327.1"/>
    </source>
</evidence>
<dbReference type="Proteomes" id="UP001218218">
    <property type="component" value="Unassembled WGS sequence"/>
</dbReference>
<accession>A0AAD7E7Y7</accession>
<sequence>MASSATALSGSTFSLIIRLLRCTIIGSIALLRGRFSRFHLCAFTSQEAREFEPGSVWLLVRQTVVLRRQPETWCIGNEASSEKALDILSCTHILLCHAVEGIIVFVHISEDHTHERRELCAFLLWPSATCWDSYLWCAEHLKRLEVQKIIIMTQKPEFDSKL</sequence>
<protein>
    <submittedName>
        <fullName evidence="1">Uncharacterized protein</fullName>
    </submittedName>
</protein>
<reference evidence="1" key="1">
    <citation type="submission" date="2023-03" db="EMBL/GenBank/DDBJ databases">
        <title>Massive genome expansion in bonnet fungi (Mycena s.s.) driven by repeated elements and novel gene families across ecological guilds.</title>
        <authorList>
            <consortium name="Lawrence Berkeley National Laboratory"/>
            <person name="Harder C.B."/>
            <person name="Miyauchi S."/>
            <person name="Viragh M."/>
            <person name="Kuo A."/>
            <person name="Thoen E."/>
            <person name="Andreopoulos B."/>
            <person name="Lu D."/>
            <person name="Skrede I."/>
            <person name="Drula E."/>
            <person name="Henrissat B."/>
            <person name="Morin E."/>
            <person name="Kohler A."/>
            <person name="Barry K."/>
            <person name="LaButti K."/>
            <person name="Morin E."/>
            <person name="Salamov A."/>
            <person name="Lipzen A."/>
            <person name="Mereny Z."/>
            <person name="Hegedus B."/>
            <person name="Baldrian P."/>
            <person name="Stursova M."/>
            <person name="Weitz H."/>
            <person name="Taylor A."/>
            <person name="Grigoriev I.V."/>
            <person name="Nagy L.G."/>
            <person name="Martin F."/>
            <person name="Kauserud H."/>
        </authorList>
    </citation>
    <scope>NUCLEOTIDE SEQUENCE</scope>
    <source>
        <strain evidence="1">CBHHK002</strain>
    </source>
</reference>
<evidence type="ECO:0000313" key="2">
    <source>
        <dbReference type="Proteomes" id="UP001218218"/>
    </source>
</evidence>
<name>A0AAD7E7Y7_9AGAR</name>
<gene>
    <name evidence="1" type="ORF">DFH08DRAFT_827666</name>
</gene>
<proteinExistence type="predicted"/>
<dbReference type="AlphaFoldDB" id="A0AAD7E7Y7"/>
<dbReference type="EMBL" id="JARIHO010000138">
    <property type="protein sequence ID" value="KAJ7301327.1"/>
    <property type="molecule type" value="Genomic_DNA"/>
</dbReference>
<keyword evidence="2" id="KW-1185">Reference proteome</keyword>
<organism evidence="1 2">
    <name type="scientific">Mycena albidolilacea</name>
    <dbReference type="NCBI Taxonomy" id="1033008"/>
    <lineage>
        <taxon>Eukaryota</taxon>
        <taxon>Fungi</taxon>
        <taxon>Dikarya</taxon>
        <taxon>Basidiomycota</taxon>
        <taxon>Agaricomycotina</taxon>
        <taxon>Agaricomycetes</taxon>
        <taxon>Agaricomycetidae</taxon>
        <taxon>Agaricales</taxon>
        <taxon>Marasmiineae</taxon>
        <taxon>Mycenaceae</taxon>
        <taxon>Mycena</taxon>
    </lineage>
</organism>